<evidence type="ECO:0000256" key="6">
    <source>
        <dbReference type="ARBA" id="ARBA00022989"/>
    </source>
</evidence>
<dbReference type="SUPFAM" id="SSF161098">
    <property type="entry name" value="MetI-like"/>
    <property type="match status" value="1"/>
</dbReference>
<organism evidence="10 11">
    <name type="scientific">Streptosporangium minutum</name>
    <dbReference type="NCBI Taxonomy" id="569862"/>
    <lineage>
        <taxon>Bacteria</taxon>
        <taxon>Bacillati</taxon>
        <taxon>Actinomycetota</taxon>
        <taxon>Actinomycetes</taxon>
        <taxon>Streptosporangiales</taxon>
        <taxon>Streptosporangiaceae</taxon>
        <taxon>Streptosporangium</taxon>
    </lineage>
</organism>
<dbReference type="PANTHER" id="PTHR30614:SF0">
    <property type="entry name" value="L-CYSTINE TRANSPORT SYSTEM PERMEASE PROTEIN TCYL"/>
    <property type="match status" value="1"/>
</dbReference>
<dbReference type="AlphaFoldDB" id="A0A243RVC3"/>
<evidence type="ECO:0000256" key="4">
    <source>
        <dbReference type="ARBA" id="ARBA00022692"/>
    </source>
</evidence>
<proteinExistence type="inferred from homology"/>
<dbReference type="EMBL" id="NGFP01000011">
    <property type="protein sequence ID" value="OUC99111.1"/>
    <property type="molecule type" value="Genomic_DNA"/>
</dbReference>
<dbReference type="InterPro" id="IPR035906">
    <property type="entry name" value="MetI-like_sf"/>
</dbReference>
<protein>
    <submittedName>
        <fullName evidence="10">ABC transporter permease</fullName>
    </submittedName>
</protein>
<gene>
    <name evidence="10" type="ORF">CA984_04185</name>
</gene>
<dbReference type="NCBIfam" id="TIGR01726">
    <property type="entry name" value="HEQRo_perm_3TM"/>
    <property type="match status" value="1"/>
</dbReference>
<keyword evidence="5" id="KW-0029">Amino-acid transport</keyword>
<feature type="transmembrane region" description="Helical" evidence="8">
    <location>
        <begin position="51"/>
        <end position="74"/>
    </location>
</feature>
<dbReference type="InterPro" id="IPR000515">
    <property type="entry name" value="MetI-like"/>
</dbReference>
<keyword evidence="2 8" id="KW-0813">Transport</keyword>
<evidence type="ECO:0000256" key="1">
    <source>
        <dbReference type="ARBA" id="ARBA00004651"/>
    </source>
</evidence>
<evidence type="ECO:0000256" key="3">
    <source>
        <dbReference type="ARBA" id="ARBA00022475"/>
    </source>
</evidence>
<evidence type="ECO:0000256" key="7">
    <source>
        <dbReference type="ARBA" id="ARBA00023136"/>
    </source>
</evidence>
<dbReference type="GO" id="GO:0043190">
    <property type="term" value="C:ATP-binding cassette (ABC) transporter complex"/>
    <property type="evidence" value="ECO:0007669"/>
    <property type="project" value="InterPro"/>
</dbReference>
<dbReference type="Proteomes" id="UP000194761">
    <property type="component" value="Unassembled WGS sequence"/>
</dbReference>
<evidence type="ECO:0000256" key="5">
    <source>
        <dbReference type="ARBA" id="ARBA00022970"/>
    </source>
</evidence>
<feature type="transmembrane region" description="Helical" evidence="8">
    <location>
        <begin position="12"/>
        <end position="39"/>
    </location>
</feature>
<dbReference type="Pfam" id="PF00528">
    <property type="entry name" value="BPD_transp_1"/>
    <property type="match status" value="1"/>
</dbReference>
<comment type="similarity">
    <text evidence="8">Belongs to the binding-protein-dependent transport system permease family.</text>
</comment>
<feature type="transmembrane region" description="Helical" evidence="8">
    <location>
        <begin position="80"/>
        <end position="99"/>
    </location>
</feature>
<evidence type="ECO:0000313" key="11">
    <source>
        <dbReference type="Proteomes" id="UP000194761"/>
    </source>
</evidence>
<keyword evidence="7 8" id="KW-0472">Membrane</keyword>
<evidence type="ECO:0000256" key="2">
    <source>
        <dbReference type="ARBA" id="ARBA00022448"/>
    </source>
</evidence>
<sequence>MDLLTLSLPSLLGGLAVTVLLGVVSFALGSVLGGLVTLARISRHRALRVAAAAYVSVFRGTPLLIQIMLVYFGLPQLGIQLPPIPSAILTLTLYAGAYLSENLRGGILSVDRGQWEAAGSMGMTYGRALRRVVLPQAVRVATPAIGGRFVSLMKDTSLASVITVVELTRVAESAGSSSFRYVEAFVMAGIVYWLVNTTLSVGQEVLERRMGRAYT</sequence>
<name>A0A243RVC3_9ACTN</name>
<dbReference type="GO" id="GO:0022857">
    <property type="term" value="F:transmembrane transporter activity"/>
    <property type="evidence" value="ECO:0007669"/>
    <property type="project" value="InterPro"/>
</dbReference>
<dbReference type="PANTHER" id="PTHR30614">
    <property type="entry name" value="MEMBRANE COMPONENT OF AMINO ACID ABC TRANSPORTER"/>
    <property type="match status" value="1"/>
</dbReference>
<dbReference type="FunFam" id="1.10.3720.10:FF:000033">
    <property type="entry name" value="Polar amino acid ABC transporter permease"/>
    <property type="match status" value="1"/>
</dbReference>
<accession>A0A243RVC3</accession>
<comment type="subcellular location">
    <subcellularLocation>
        <location evidence="1 8">Cell membrane</location>
        <topology evidence="1 8">Multi-pass membrane protein</topology>
    </subcellularLocation>
</comment>
<comment type="caution">
    <text evidence="10">The sequence shown here is derived from an EMBL/GenBank/DDBJ whole genome shotgun (WGS) entry which is preliminary data.</text>
</comment>
<dbReference type="Gene3D" id="1.10.3720.10">
    <property type="entry name" value="MetI-like"/>
    <property type="match status" value="1"/>
</dbReference>
<evidence type="ECO:0000313" key="10">
    <source>
        <dbReference type="EMBL" id="OUC99111.1"/>
    </source>
</evidence>
<dbReference type="RefSeq" id="WP_086568321.1">
    <property type="nucleotide sequence ID" value="NZ_NGFP01000011.1"/>
</dbReference>
<evidence type="ECO:0000259" key="9">
    <source>
        <dbReference type="PROSITE" id="PS50928"/>
    </source>
</evidence>
<evidence type="ECO:0000256" key="8">
    <source>
        <dbReference type="RuleBase" id="RU363032"/>
    </source>
</evidence>
<dbReference type="InterPro" id="IPR043429">
    <property type="entry name" value="ArtM/GltK/GlnP/TcyL/YhdX-like"/>
</dbReference>
<keyword evidence="11" id="KW-1185">Reference proteome</keyword>
<keyword evidence="3" id="KW-1003">Cell membrane</keyword>
<dbReference type="InterPro" id="IPR010065">
    <property type="entry name" value="AA_ABC_transptr_permease_3TM"/>
</dbReference>
<keyword evidence="4 8" id="KW-0812">Transmembrane</keyword>
<feature type="domain" description="ABC transmembrane type-1" evidence="9">
    <location>
        <begin position="15"/>
        <end position="200"/>
    </location>
</feature>
<dbReference type="GO" id="GO:0006865">
    <property type="term" value="P:amino acid transport"/>
    <property type="evidence" value="ECO:0007669"/>
    <property type="project" value="UniProtKB-KW"/>
</dbReference>
<dbReference type="CDD" id="cd06261">
    <property type="entry name" value="TM_PBP2"/>
    <property type="match status" value="1"/>
</dbReference>
<reference evidence="10 11" key="1">
    <citation type="submission" date="2017-05" db="EMBL/GenBank/DDBJ databases">
        <title>Biotechnological potential of actinobacteria isolated from South African environments.</title>
        <authorList>
            <person name="Le Roes-Hill M."/>
            <person name="Prins A."/>
            <person name="Durrell K.A."/>
        </authorList>
    </citation>
    <scope>NUCLEOTIDE SEQUENCE [LARGE SCALE GENOMIC DNA]</scope>
    <source>
        <strain evidence="10">M26</strain>
    </source>
</reference>
<dbReference type="PROSITE" id="PS50928">
    <property type="entry name" value="ABC_TM1"/>
    <property type="match status" value="1"/>
</dbReference>
<keyword evidence="6 8" id="KW-1133">Transmembrane helix</keyword>